<sequence length="143" mass="16146">MSLPDTTVAAWTGSPQSFLDDSSSSPYMCSDEPISRSNVLRHRHNFRLQDESSRPLSWRPFGYVWWIKTTKGLVQDVQLGFRNDTGRFIPNVPDHLGTLHGHGRIAASEVIRLEASRDSTVRMLNFCNTPLSLLSRFSCYGST</sequence>
<dbReference type="AlphaFoldDB" id="A0AA40BF01"/>
<dbReference type="GeneID" id="85326555"/>
<keyword evidence="2" id="KW-1185">Reference proteome</keyword>
<evidence type="ECO:0000313" key="2">
    <source>
        <dbReference type="Proteomes" id="UP001172101"/>
    </source>
</evidence>
<dbReference type="Proteomes" id="UP001172101">
    <property type="component" value="Unassembled WGS sequence"/>
</dbReference>
<reference evidence="1" key="1">
    <citation type="submission" date="2023-06" db="EMBL/GenBank/DDBJ databases">
        <title>Genome-scale phylogeny and comparative genomics of the fungal order Sordariales.</title>
        <authorList>
            <consortium name="Lawrence Berkeley National Laboratory"/>
            <person name="Hensen N."/>
            <person name="Bonometti L."/>
            <person name="Westerberg I."/>
            <person name="Brannstrom I.O."/>
            <person name="Guillou S."/>
            <person name="Cros-Aarteil S."/>
            <person name="Calhoun S."/>
            <person name="Haridas S."/>
            <person name="Kuo A."/>
            <person name="Mondo S."/>
            <person name="Pangilinan J."/>
            <person name="Riley R."/>
            <person name="LaButti K."/>
            <person name="Andreopoulos B."/>
            <person name="Lipzen A."/>
            <person name="Chen C."/>
            <person name="Yanf M."/>
            <person name="Daum C."/>
            <person name="Ng V."/>
            <person name="Clum A."/>
            <person name="Steindorff A."/>
            <person name="Ohm R."/>
            <person name="Martin F."/>
            <person name="Silar P."/>
            <person name="Natvig D."/>
            <person name="Lalanne C."/>
            <person name="Gautier V."/>
            <person name="Ament-velasquez S.L."/>
            <person name="Kruys A."/>
            <person name="Hutchinson M.I."/>
            <person name="Powell A.J."/>
            <person name="Barry K."/>
            <person name="Miller A.N."/>
            <person name="Grigoriev I.V."/>
            <person name="Debuchy R."/>
            <person name="Gladieux P."/>
            <person name="Thoren M.H."/>
            <person name="Johannesson H."/>
        </authorList>
    </citation>
    <scope>NUCLEOTIDE SEQUENCE</scope>
    <source>
        <strain evidence="1">SMH2392-1A</strain>
    </source>
</reference>
<dbReference type="RefSeq" id="XP_060301928.1">
    <property type="nucleotide sequence ID" value="XM_060443285.1"/>
</dbReference>
<comment type="caution">
    <text evidence="1">The sequence shown here is derived from an EMBL/GenBank/DDBJ whole genome shotgun (WGS) entry which is preliminary data.</text>
</comment>
<dbReference type="EMBL" id="JAUIRO010000001">
    <property type="protein sequence ID" value="KAK0733051.1"/>
    <property type="molecule type" value="Genomic_DNA"/>
</dbReference>
<gene>
    <name evidence="1" type="ORF">B0T26DRAFT_736122</name>
</gene>
<evidence type="ECO:0000313" key="1">
    <source>
        <dbReference type="EMBL" id="KAK0733051.1"/>
    </source>
</evidence>
<accession>A0AA40BF01</accession>
<proteinExistence type="predicted"/>
<name>A0AA40BF01_9PEZI</name>
<protein>
    <submittedName>
        <fullName evidence="1">Uncharacterized protein</fullName>
    </submittedName>
</protein>
<organism evidence="1 2">
    <name type="scientific">Lasiosphaeria miniovina</name>
    <dbReference type="NCBI Taxonomy" id="1954250"/>
    <lineage>
        <taxon>Eukaryota</taxon>
        <taxon>Fungi</taxon>
        <taxon>Dikarya</taxon>
        <taxon>Ascomycota</taxon>
        <taxon>Pezizomycotina</taxon>
        <taxon>Sordariomycetes</taxon>
        <taxon>Sordariomycetidae</taxon>
        <taxon>Sordariales</taxon>
        <taxon>Lasiosphaeriaceae</taxon>
        <taxon>Lasiosphaeria</taxon>
    </lineage>
</organism>